<accession>A0A0F8XTF1</accession>
<organism evidence="2">
    <name type="scientific">marine sediment metagenome</name>
    <dbReference type="NCBI Taxonomy" id="412755"/>
    <lineage>
        <taxon>unclassified sequences</taxon>
        <taxon>metagenomes</taxon>
        <taxon>ecological metagenomes</taxon>
    </lineage>
</organism>
<feature type="region of interest" description="Disordered" evidence="1">
    <location>
        <begin position="1"/>
        <end position="21"/>
    </location>
</feature>
<feature type="compositionally biased region" description="Basic and acidic residues" evidence="1">
    <location>
        <begin position="199"/>
        <end position="210"/>
    </location>
</feature>
<name>A0A0F8XTF1_9ZZZZ</name>
<evidence type="ECO:0000256" key="1">
    <source>
        <dbReference type="SAM" id="MobiDB-lite"/>
    </source>
</evidence>
<gene>
    <name evidence="2" type="ORF">LCGC14_2904740</name>
</gene>
<feature type="compositionally biased region" description="Basic and acidic residues" evidence="1">
    <location>
        <begin position="165"/>
        <end position="182"/>
    </location>
</feature>
<protein>
    <submittedName>
        <fullName evidence="2">Uncharacterized protein</fullName>
    </submittedName>
</protein>
<comment type="caution">
    <text evidence="2">The sequence shown here is derived from an EMBL/GenBank/DDBJ whole genome shotgun (WGS) entry which is preliminary data.</text>
</comment>
<proteinExistence type="predicted"/>
<reference evidence="2" key="1">
    <citation type="journal article" date="2015" name="Nature">
        <title>Complex archaea that bridge the gap between prokaryotes and eukaryotes.</title>
        <authorList>
            <person name="Spang A."/>
            <person name="Saw J.H."/>
            <person name="Jorgensen S.L."/>
            <person name="Zaremba-Niedzwiedzka K."/>
            <person name="Martijn J."/>
            <person name="Lind A.E."/>
            <person name="van Eijk R."/>
            <person name="Schleper C."/>
            <person name="Guy L."/>
            <person name="Ettema T.J."/>
        </authorList>
    </citation>
    <scope>NUCLEOTIDE SEQUENCE</scope>
</reference>
<dbReference type="AlphaFoldDB" id="A0A0F8XTF1"/>
<feature type="region of interest" description="Disordered" evidence="1">
    <location>
        <begin position="94"/>
        <end position="143"/>
    </location>
</feature>
<evidence type="ECO:0000313" key="2">
    <source>
        <dbReference type="EMBL" id="KKK72352.1"/>
    </source>
</evidence>
<feature type="region of interest" description="Disordered" evidence="1">
    <location>
        <begin position="156"/>
        <end position="210"/>
    </location>
</feature>
<dbReference type="EMBL" id="LAZR01057297">
    <property type="protein sequence ID" value="KKK72352.1"/>
    <property type="molecule type" value="Genomic_DNA"/>
</dbReference>
<sequence>MKPTKTPSDARRDKQELAVPGRISHKSPTVIRVPAWLIVGAAIRAACRDSHADAEGPGDHAGNLAALDRLAAEGHPAARLVAAWIARRRVGVATSAATGPALPSRLEAGSSSKGRADAGSVSTRDDEPLPPFDRSPVEGKDNDGCLVAEFAVTPDRAIEAMGADPHPEGTPRSRVPHLREPMPDMASGKPVDPAQGETSPDRRMDKEDAR</sequence>